<sequence length="413" mass="45992">MSRLAAFWPLWCRDVGSASFLGMAAVFLGLILPLGLLLGRADEVGFMLAFANIGLCCAIAWQHNRLHAAEWTLVNPGFTELVRSHSRALLAFAALLSLLCWQFFGIPLGYGALSMLLGGGFLYLCYLRPGSFYLSMAAFFAIVLIDPLLEQLPWLNWLAPVVAIALWYWLDSKLWRGPWRQEAVTLYCTGMTTGGLHLPGWSWLSITRHLDAKLFPLSYFGGPAVNAVLLFMPLLVLVASLALKAKGSEISYLHLWVQFTVMMSSMVHWTRCMRWRSLDSLLVLPLFSGWNDFCERMFGAQFKLLLLTVVSMVFSALIAVLVFELPLWIWPVAVLATAWGAGFSLAFGVFCKNTVHTTALMMLMILPLVTVDVALRFAKEGSANPPLWLGINGLLALLALASMYWTRFKLPRG</sequence>
<feature type="transmembrane region" description="Helical" evidence="1">
    <location>
        <begin position="224"/>
        <end position="243"/>
    </location>
</feature>
<dbReference type="Proteomes" id="UP001195903">
    <property type="component" value="Unassembled WGS sequence"/>
</dbReference>
<feature type="transmembrane region" description="Helical" evidence="1">
    <location>
        <begin position="305"/>
        <end position="323"/>
    </location>
</feature>
<feature type="transmembrane region" description="Helical" evidence="1">
    <location>
        <begin position="44"/>
        <end position="61"/>
    </location>
</feature>
<proteinExistence type="predicted"/>
<feature type="transmembrane region" description="Helical" evidence="1">
    <location>
        <begin position="183"/>
        <end position="204"/>
    </location>
</feature>
<accession>A0ABS5V3T9</accession>
<gene>
    <name evidence="2" type="ORF">KJI95_11335</name>
</gene>
<name>A0ABS5V3T9_9GAMM</name>
<feature type="transmembrane region" description="Helical" evidence="1">
    <location>
        <begin position="20"/>
        <end position="38"/>
    </location>
</feature>
<keyword evidence="1" id="KW-0812">Transmembrane</keyword>
<feature type="transmembrane region" description="Helical" evidence="1">
    <location>
        <begin position="329"/>
        <end position="351"/>
    </location>
</feature>
<keyword evidence="3" id="KW-1185">Reference proteome</keyword>
<evidence type="ECO:0000313" key="2">
    <source>
        <dbReference type="EMBL" id="MBT1445113.1"/>
    </source>
</evidence>
<reference evidence="2 3" key="1">
    <citation type="submission" date="2021-05" db="EMBL/GenBank/DDBJ databases">
        <title>Shewanella sp. JM162201.</title>
        <authorList>
            <person name="Xu S."/>
            <person name="Li A."/>
        </authorList>
    </citation>
    <scope>NUCLEOTIDE SEQUENCE [LARGE SCALE GENOMIC DNA]</scope>
    <source>
        <strain evidence="2 3">JM162201</strain>
    </source>
</reference>
<keyword evidence="1" id="KW-1133">Transmembrane helix</keyword>
<comment type="caution">
    <text evidence="2">The sequence shown here is derived from an EMBL/GenBank/DDBJ whole genome shotgun (WGS) entry which is preliminary data.</text>
</comment>
<protein>
    <submittedName>
        <fullName evidence="2">Uncharacterized protein</fullName>
    </submittedName>
</protein>
<feature type="transmembrane region" description="Helical" evidence="1">
    <location>
        <begin position="387"/>
        <end position="406"/>
    </location>
</feature>
<feature type="transmembrane region" description="Helical" evidence="1">
    <location>
        <begin position="154"/>
        <end position="171"/>
    </location>
</feature>
<feature type="transmembrane region" description="Helical" evidence="1">
    <location>
        <begin position="110"/>
        <end position="127"/>
    </location>
</feature>
<dbReference type="EMBL" id="JAHEPS010000004">
    <property type="protein sequence ID" value="MBT1445113.1"/>
    <property type="molecule type" value="Genomic_DNA"/>
</dbReference>
<evidence type="ECO:0000256" key="1">
    <source>
        <dbReference type="SAM" id="Phobius"/>
    </source>
</evidence>
<keyword evidence="1" id="KW-0472">Membrane</keyword>
<feature type="transmembrane region" description="Helical" evidence="1">
    <location>
        <begin position="358"/>
        <end position="375"/>
    </location>
</feature>
<evidence type="ECO:0000313" key="3">
    <source>
        <dbReference type="Proteomes" id="UP001195903"/>
    </source>
</evidence>
<feature type="transmembrane region" description="Helical" evidence="1">
    <location>
        <begin position="132"/>
        <end position="148"/>
    </location>
</feature>
<dbReference type="RefSeq" id="WP_214507322.1">
    <property type="nucleotide sequence ID" value="NZ_JAHEPS010000004.1"/>
</dbReference>
<organism evidence="2 3">
    <name type="scientific">Shewanella jiangmenensis</name>
    <dbReference type="NCBI Taxonomy" id="2837387"/>
    <lineage>
        <taxon>Bacteria</taxon>
        <taxon>Pseudomonadati</taxon>
        <taxon>Pseudomonadota</taxon>
        <taxon>Gammaproteobacteria</taxon>
        <taxon>Alteromonadales</taxon>
        <taxon>Shewanellaceae</taxon>
        <taxon>Shewanella</taxon>
    </lineage>
</organism>